<gene>
    <name evidence="8" type="ordered locus">Pedsa_3703</name>
</gene>
<feature type="domain" description="RagB/SusD" evidence="6">
    <location>
        <begin position="322"/>
        <end position="498"/>
    </location>
</feature>
<dbReference type="STRING" id="762903.Pedsa_3703"/>
<evidence type="ECO:0000256" key="2">
    <source>
        <dbReference type="ARBA" id="ARBA00006275"/>
    </source>
</evidence>
<protein>
    <submittedName>
        <fullName evidence="8">RagB/SusD domain protein</fullName>
    </submittedName>
</protein>
<keyword evidence="4" id="KW-0472">Membrane</keyword>
<dbReference type="OrthoDB" id="1035036at2"/>
<dbReference type="HOGENOM" id="CLU_015553_1_3_10"/>
<accession>F0S5Q8</accession>
<dbReference type="Pfam" id="PF07980">
    <property type="entry name" value="SusD_RagB"/>
    <property type="match status" value="1"/>
</dbReference>
<evidence type="ECO:0000313" key="9">
    <source>
        <dbReference type="Proteomes" id="UP000000310"/>
    </source>
</evidence>
<dbReference type="InterPro" id="IPR033985">
    <property type="entry name" value="SusD-like_N"/>
</dbReference>
<dbReference type="SUPFAM" id="SSF48452">
    <property type="entry name" value="TPR-like"/>
    <property type="match status" value="1"/>
</dbReference>
<evidence type="ECO:0000256" key="1">
    <source>
        <dbReference type="ARBA" id="ARBA00004442"/>
    </source>
</evidence>
<reference evidence="9" key="2">
    <citation type="submission" date="2011-02" db="EMBL/GenBank/DDBJ databases">
        <title>The complete genome of Pedobacter saltans DSM 12145.</title>
        <authorList>
            <consortium name="US DOE Joint Genome Institute (JGI-PGF)"/>
            <person name="Lucas S."/>
            <person name="Copeland A."/>
            <person name="Lapidus A."/>
            <person name="Bruce D."/>
            <person name="Goodwin L."/>
            <person name="Pitluck S."/>
            <person name="Kyrpides N."/>
            <person name="Mavromatis K."/>
            <person name="Pagani I."/>
            <person name="Ivanova N."/>
            <person name="Ovchinnikova G."/>
            <person name="Lu M."/>
            <person name="Detter J.C."/>
            <person name="Han C."/>
            <person name="Land M."/>
            <person name="Hauser L."/>
            <person name="Markowitz V."/>
            <person name="Cheng J.-F."/>
            <person name="Hugenholtz P."/>
            <person name="Woyke T."/>
            <person name="Wu D."/>
            <person name="Tindall B."/>
            <person name="Pomrenke H.G."/>
            <person name="Brambilla E."/>
            <person name="Klenk H.-P."/>
            <person name="Eisen J.A."/>
        </authorList>
    </citation>
    <scope>NUCLEOTIDE SEQUENCE [LARGE SCALE GENOMIC DNA]</scope>
    <source>
        <strain evidence="9">ATCC 51119 / DSM 12145 / JCM 21818 / LMG 10337 / NBRC 100064 / NCIMB 13643</strain>
    </source>
</reference>
<dbReference type="RefSeq" id="WP_013634713.1">
    <property type="nucleotide sequence ID" value="NC_015177.1"/>
</dbReference>
<evidence type="ECO:0000313" key="8">
    <source>
        <dbReference type="EMBL" id="ADY54232.1"/>
    </source>
</evidence>
<organism evidence="8 9">
    <name type="scientific">Pseudopedobacter saltans (strain ATCC 51119 / DSM 12145 / JCM 21818 / CCUG 39354 / LMG 10337 / NBRC 100064 / NCIMB 13643)</name>
    <name type="common">Pedobacter saltans</name>
    <dbReference type="NCBI Taxonomy" id="762903"/>
    <lineage>
        <taxon>Bacteria</taxon>
        <taxon>Pseudomonadati</taxon>
        <taxon>Bacteroidota</taxon>
        <taxon>Sphingobacteriia</taxon>
        <taxon>Sphingobacteriales</taxon>
        <taxon>Sphingobacteriaceae</taxon>
        <taxon>Pseudopedobacter</taxon>
    </lineage>
</organism>
<dbReference type="InterPro" id="IPR011990">
    <property type="entry name" value="TPR-like_helical_dom_sf"/>
</dbReference>
<comment type="similarity">
    <text evidence="2">Belongs to the SusD family.</text>
</comment>
<dbReference type="eggNOG" id="COG0561">
    <property type="taxonomic scope" value="Bacteria"/>
</dbReference>
<feature type="domain" description="SusD-like N-terminal" evidence="7">
    <location>
        <begin position="24"/>
        <end position="228"/>
    </location>
</feature>
<reference evidence="8 9" key="1">
    <citation type="journal article" date="2011" name="Stand. Genomic Sci.">
        <title>Complete genome sequence of the gliding, heparinolytic Pedobacter saltans type strain (113).</title>
        <authorList>
            <person name="Liolios K."/>
            <person name="Sikorski J."/>
            <person name="Lu M."/>
            <person name="Nolan M."/>
            <person name="Lapidus A."/>
            <person name="Lucas S."/>
            <person name="Hammon N."/>
            <person name="Deshpande S."/>
            <person name="Cheng J.F."/>
            <person name="Tapia R."/>
            <person name="Han C."/>
            <person name="Goodwin L."/>
            <person name="Pitluck S."/>
            <person name="Huntemann M."/>
            <person name="Ivanova N."/>
            <person name="Pagani I."/>
            <person name="Mavromatis K."/>
            <person name="Ovchinikova G."/>
            <person name="Pati A."/>
            <person name="Chen A."/>
            <person name="Palaniappan K."/>
            <person name="Land M."/>
            <person name="Hauser L."/>
            <person name="Brambilla E.M."/>
            <person name="Kotsyurbenko O."/>
            <person name="Rohde M."/>
            <person name="Tindall B.J."/>
            <person name="Abt B."/>
            <person name="Goker M."/>
            <person name="Detter J.C."/>
            <person name="Woyke T."/>
            <person name="Bristow J."/>
            <person name="Eisen J.A."/>
            <person name="Markowitz V."/>
            <person name="Hugenholtz P."/>
            <person name="Klenk H.P."/>
            <person name="Kyrpides N.C."/>
        </authorList>
    </citation>
    <scope>NUCLEOTIDE SEQUENCE [LARGE SCALE GENOMIC DNA]</scope>
    <source>
        <strain evidence="9">ATCC 51119 / DSM 12145 / JCM 21818 / LMG 10337 / NBRC 100064 / NCIMB 13643</strain>
    </source>
</reference>
<sequence>MKAREIKYTLIILLMLFTSTSCNKWLDLKPEDGIIRQNYWKTKEQLNAAVIGCYSSLLNYDLIYQLFRWGEMRGDMLSLTPVSSIDDLNITEGNILPSNSITVWAPVYQTINYCNTVIEFGPLVVDSDKTLSELQLNAYLAEAHAIRGLMYFYLLKAFGEVPLQLKASSSDNTLEQLAKSSKEEVYKLIIEDFKFAETHAVLTYGDKNNDRGRITKYTSYAMLADAYLWNDNYQDCITYCDKIINSGQFALFQAPDQQTFFNTVYRNRLGYSQESVFELHFDSQRQNPAYTFFAASTRPYLMGAKVSDYFGLDELNPLNKDYRGDGASYKSDDQSIAKAAGIYSGTDFKLVDNTNSTANWFIYRYSDILLFKAEALTWTNKGQEALDLIHAVRSRANAIEATEEAPAENDPEAISAYILRERSREFAFEGKRWFDMLRIAKRNNYRQLDLMLEIIAESAPADRQQSILNKYKDVRSHYFPISQYELQADKNLVQNPFYQ</sequence>
<dbReference type="AlphaFoldDB" id="F0S5Q8"/>
<evidence type="ECO:0000259" key="6">
    <source>
        <dbReference type="Pfam" id="PF07980"/>
    </source>
</evidence>
<dbReference type="InterPro" id="IPR012944">
    <property type="entry name" value="SusD_RagB_dom"/>
</dbReference>
<keyword evidence="9" id="KW-1185">Reference proteome</keyword>
<keyword evidence="3" id="KW-0732">Signal</keyword>
<dbReference type="KEGG" id="psn:Pedsa_3703"/>
<evidence type="ECO:0000256" key="3">
    <source>
        <dbReference type="ARBA" id="ARBA00022729"/>
    </source>
</evidence>
<comment type="subcellular location">
    <subcellularLocation>
        <location evidence="1">Cell outer membrane</location>
    </subcellularLocation>
</comment>
<dbReference type="PROSITE" id="PS51257">
    <property type="entry name" value="PROKAR_LIPOPROTEIN"/>
    <property type="match status" value="1"/>
</dbReference>
<evidence type="ECO:0000259" key="7">
    <source>
        <dbReference type="Pfam" id="PF14322"/>
    </source>
</evidence>
<dbReference type="Proteomes" id="UP000000310">
    <property type="component" value="Chromosome"/>
</dbReference>
<dbReference type="EMBL" id="CP002545">
    <property type="protein sequence ID" value="ADY54232.1"/>
    <property type="molecule type" value="Genomic_DNA"/>
</dbReference>
<keyword evidence="5" id="KW-0998">Cell outer membrane</keyword>
<name>F0S5Q8_PSESL</name>
<proteinExistence type="inferred from homology"/>
<dbReference type="GO" id="GO:0009279">
    <property type="term" value="C:cell outer membrane"/>
    <property type="evidence" value="ECO:0007669"/>
    <property type="project" value="UniProtKB-SubCell"/>
</dbReference>
<evidence type="ECO:0000256" key="5">
    <source>
        <dbReference type="ARBA" id="ARBA00023237"/>
    </source>
</evidence>
<evidence type="ECO:0000256" key="4">
    <source>
        <dbReference type="ARBA" id="ARBA00023136"/>
    </source>
</evidence>
<dbReference type="Gene3D" id="1.25.40.390">
    <property type="match status" value="1"/>
</dbReference>
<dbReference type="CDD" id="cd08977">
    <property type="entry name" value="SusD"/>
    <property type="match status" value="1"/>
</dbReference>
<dbReference type="Pfam" id="PF14322">
    <property type="entry name" value="SusD-like_3"/>
    <property type="match status" value="1"/>
</dbReference>